<feature type="transmembrane region" description="Helical" evidence="2">
    <location>
        <begin position="192"/>
        <end position="209"/>
    </location>
</feature>
<accession>A0A518DMI8</accession>
<dbReference type="Proteomes" id="UP000317648">
    <property type="component" value="Chromosome"/>
</dbReference>
<feature type="transmembrane region" description="Helical" evidence="2">
    <location>
        <begin position="159"/>
        <end position="180"/>
    </location>
</feature>
<protein>
    <submittedName>
        <fullName evidence="4">FHA domain protein</fullName>
    </submittedName>
</protein>
<evidence type="ECO:0000313" key="5">
    <source>
        <dbReference type="Proteomes" id="UP000317648"/>
    </source>
</evidence>
<dbReference type="RefSeq" id="WP_145049510.1">
    <property type="nucleotide sequence ID" value="NZ_CP036433.1"/>
</dbReference>
<organism evidence="4 5">
    <name type="scientific">Lignipirellula cremea</name>
    <dbReference type="NCBI Taxonomy" id="2528010"/>
    <lineage>
        <taxon>Bacteria</taxon>
        <taxon>Pseudomonadati</taxon>
        <taxon>Planctomycetota</taxon>
        <taxon>Planctomycetia</taxon>
        <taxon>Pirellulales</taxon>
        <taxon>Pirellulaceae</taxon>
        <taxon>Lignipirellula</taxon>
    </lineage>
</organism>
<dbReference type="EMBL" id="CP036433">
    <property type="protein sequence ID" value="QDU93042.1"/>
    <property type="molecule type" value="Genomic_DNA"/>
</dbReference>
<sequence length="411" mass="44644">MTDKISITHGELYSDQTERKLQQGSGGQLSQPYPTAPEQASRLPWTAVFYHSLVYMSLGGLLGGFSGWLLGEIVNTTTASQWRQFQPIAAELNLINERRDRGEITPAESFAMLAEIRVQHPQNVYLQIYDDRSLSARERERRMSSQRRDDQIRESVANLMWFLAIGMPIAFCLAVCEPLAAGNFSDGIRQGAVGLVVGLIGAAVVGLFIDRLYNFLQGPGTDPGMVRQMFARTVGWSMLGAFLAIGPGVAIRNGRRLLVGLLGGMVGGALGGYLFDPVATVTQTDILSRLVGVTGVGLFTGLGAGILENVARHGWLKVQVGLIAGKQFVLYHNPTIIGSSPQCEIYLFKDPAVFPRHAAIFTGAGGYDLKELDPAAVILVNGQPVRRVRLHSGDRVQIGGSIFEFQERNAS</sequence>
<dbReference type="AlphaFoldDB" id="A0A518DMI8"/>
<evidence type="ECO:0000259" key="3">
    <source>
        <dbReference type="PROSITE" id="PS50006"/>
    </source>
</evidence>
<dbReference type="Gene3D" id="2.60.200.20">
    <property type="match status" value="1"/>
</dbReference>
<dbReference type="KEGG" id="lcre:Pla8534_08170"/>
<dbReference type="Pfam" id="PF00498">
    <property type="entry name" value="FHA"/>
    <property type="match status" value="1"/>
</dbReference>
<dbReference type="SUPFAM" id="SSF49879">
    <property type="entry name" value="SMAD/FHA domain"/>
    <property type="match status" value="1"/>
</dbReference>
<name>A0A518DMI8_9BACT</name>
<gene>
    <name evidence="4" type="ORF">Pla8534_08170</name>
</gene>
<evidence type="ECO:0000313" key="4">
    <source>
        <dbReference type="EMBL" id="QDU93042.1"/>
    </source>
</evidence>
<evidence type="ECO:0000256" key="1">
    <source>
        <dbReference type="SAM" id="MobiDB-lite"/>
    </source>
</evidence>
<feature type="transmembrane region" description="Helical" evidence="2">
    <location>
        <begin position="257"/>
        <end position="275"/>
    </location>
</feature>
<feature type="transmembrane region" description="Helical" evidence="2">
    <location>
        <begin position="48"/>
        <end position="70"/>
    </location>
</feature>
<evidence type="ECO:0000256" key="2">
    <source>
        <dbReference type="SAM" id="Phobius"/>
    </source>
</evidence>
<feature type="transmembrane region" description="Helical" evidence="2">
    <location>
        <begin position="229"/>
        <end position="250"/>
    </location>
</feature>
<proteinExistence type="predicted"/>
<keyword evidence="2" id="KW-1133">Transmembrane helix</keyword>
<feature type="region of interest" description="Disordered" evidence="1">
    <location>
        <begin position="15"/>
        <end position="37"/>
    </location>
</feature>
<dbReference type="InterPro" id="IPR000253">
    <property type="entry name" value="FHA_dom"/>
</dbReference>
<dbReference type="PROSITE" id="PS50006">
    <property type="entry name" value="FHA_DOMAIN"/>
    <property type="match status" value="1"/>
</dbReference>
<dbReference type="CDD" id="cd00060">
    <property type="entry name" value="FHA"/>
    <property type="match status" value="1"/>
</dbReference>
<reference evidence="4 5" key="1">
    <citation type="submission" date="2019-02" db="EMBL/GenBank/DDBJ databases">
        <title>Deep-cultivation of Planctomycetes and their phenomic and genomic characterization uncovers novel biology.</title>
        <authorList>
            <person name="Wiegand S."/>
            <person name="Jogler M."/>
            <person name="Boedeker C."/>
            <person name="Pinto D."/>
            <person name="Vollmers J."/>
            <person name="Rivas-Marin E."/>
            <person name="Kohn T."/>
            <person name="Peeters S.H."/>
            <person name="Heuer A."/>
            <person name="Rast P."/>
            <person name="Oberbeckmann S."/>
            <person name="Bunk B."/>
            <person name="Jeske O."/>
            <person name="Meyerdierks A."/>
            <person name="Storesund J.E."/>
            <person name="Kallscheuer N."/>
            <person name="Luecker S."/>
            <person name="Lage O.M."/>
            <person name="Pohl T."/>
            <person name="Merkel B.J."/>
            <person name="Hornburger P."/>
            <person name="Mueller R.-W."/>
            <person name="Bruemmer F."/>
            <person name="Labrenz M."/>
            <person name="Spormann A.M."/>
            <person name="Op den Camp H."/>
            <person name="Overmann J."/>
            <person name="Amann R."/>
            <person name="Jetten M.S.M."/>
            <person name="Mascher T."/>
            <person name="Medema M.H."/>
            <person name="Devos D.P."/>
            <person name="Kaster A.-K."/>
            <person name="Ovreas L."/>
            <person name="Rohde M."/>
            <person name="Galperin M.Y."/>
            <person name="Jogler C."/>
        </authorList>
    </citation>
    <scope>NUCLEOTIDE SEQUENCE [LARGE SCALE GENOMIC DNA]</scope>
    <source>
        <strain evidence="4 5">Pla85_3_4</strain>
    </source>
</reference>
<keyword evidence="2" id="KW-0812">Transmembrane</keyword>
<keyword evidence="2" id="KW-0472">Membrane</keyword>
<dbReference type="OrthoDB" id="9815925at2"/>
<dbReference type="InterPro" id="IPR008984">
    <property type="entry name" value="SMAD_FHA_dom_sf"/>
</dbReference>
<feature type="transmembrane region" description="Helical" evidence="2">
    <location>
        <begin position="287"/>
        <end position="307"/>
    </location>
</feature>
<keyword evidence="5" id="KW-1185">Reference proteome</keyword>
<feature type="domain" description="FHA" evidence="3">
    <location>
        <begin position="335"/>
        <end position="390"/>
    </location>
</feature>